<gene>
    <name evidence="3" type="ORF">SAMN02746091_01783</name>
</gene>
<keyword evidence="1" id="KW-1133">Transmembrane helix</keyword>
<evidence type="ECO:0000256" key="1">
    <source>
        <dbReference type="SAM" id="Phobius"/>
    </source>
</evidence>
<dbReference type="AlphaFoldDB" id="A0A1M4YYM8"/>
<feature type="domain" description="Nucleoside transporter/FeoB GTPase Gate" evidence="2">
    <location>
        <begin position="21"/>
        <end position="102"/>
    </location>
</feature>
<evidence type="ECO:0000313" key="3">
    <source>
        <dbReference type="EMBL" id="SHF10850.1"/>
    </source>
</evidence>
<proteinExistence type="predicted"/>
<evidence type="ECO:0000313" key="4">
    <source>
        <dbReference type="Proteomes" id="UP000184423"/>
    </source>
</evidence>
<accession>A0A1M4YYM8</accession>
<dbReference type="Proteomes" id="UP000184423">
    <property type="component" value="Unassembled WGS sequence"/>
</dbReference>
<name>A0A1M4YYM8_9CLOT</name>
<dbReference type="RefSeq" id="WP_027308075.1">
    <property type="nucleotide sequence ID" value="NZ_FQVG01000035.1"/>
</dbReference>
<keyword evidence="1" id="KW-0812">Transmembrane</keyword>
<keyword evidence="1" id="KW-0472">Membrane</keyword>
<dbReference type="Pfam" id="PF07670">
    <property type="entry name" value="Gate"/>
    <property type="match status" value="1"/>
</dbReference>
<keyword evidence="4" id="KW-1185">Reference proteome</keyword>
<sequence length="141" mass="15233">MIEAIKAGTIRGAKKGIETTFKIGKILVPIYFIVTFIKYTPIINYIAIVFKPIMHLVGLPGEAALPFVVGNAINLYAGIGAILALSLTPKEITIISVMLCFSHSLFLETALCKKIGVSATFMVVLRQILAFIAGIILNIIL</sequence>
<organism evidence="3 4">
    <name type="scientific">Caloramator proteoclasticus DSM 10124</name>
    <dbReference type="NCBI Taxonomy" id="1121262"/>
    <lineage>
        <taxon>Bacteria</taxon>
        <taxon>Bacillati</taxon>
        <taxon>Bacillota</taxon>
        <taxon>Clostridia</taxon>
        <taxon>Eubacteriales</taxon>
        <taxon>Clostridiaceae</taxon>
        <taxon>Caloramator</taxon>
    </lineage>
</organism>
<dbReference type="InterPro" id="IPR011642">
    <property type="entry name" value="Gate_dom"/>
</dbReference>
<evidence type="ECO:0000259" key="2">
    <source>
        <dbReference type="Pfam" id="PF07670"/>
    </source>
</evidence>
<dbReference type="EMBL" id="FQVG01000035">
    <property type="protein sequence ID" value="SHF10850.1"/>
    <property type="molecule type" value="Genomic_DNA"/>
</dbReference>
<protein>
    <submittedName>
        <fullName evidence="3">Nucleoside recognition</fullName>
    </submittedName>
</protein>
<feature type="transmembrane region" description="Helical" evidence="1">
    <location>
        <begin position="30"/>
        <end position="51"/>
    </location>
</feature>
<feature type="transmembrane region" description="Helical" evidence="1">
    <location>
        <begin position="63"/>
        <end position="86"/>
    </location>
</feature>
<feature type="transmembrane region" description="Helical" evidence="1">
    <location>
        <begin position="92"/>
        <end position="111"/>
    </location>
</feature>
<feature type="transmembrane region" description="Helical" evidence="1">
    <location>
        <begin position="123"/>
        <end position="140"/>
    </location>
</feature>
<reference evidence="4" key="1">
    <citation type="submission" date="2016-11" db="EMBL/GenBank/DDBJ databases">
        <authorList>
            <person name="Varghese N."/>
            <person name="Submissions S."/>
        </authorList>
    </citation>
    <scope>NUCLEOTIDE SEQUENCE [LARGE SCALE GENOMIC DNA]</scope>
    <source>
        <strain evidence="4">DSM 10124</strain>
    </source>
</reference>